<evidence type="ECO:0000313" key="4">
    <source>
        <dbReference type="Proteomes" id="UP000466586"/>
    </source>
</evidence>
<accession>A0A7K1Y9H7</accession>
<reference evidence="3 4" key="1">
    <citation type="submission" date="2019-11" db="EMBL/GenBank/DDBJ databases">
        <title>Pedobacter sp. HMF7647 Genome sequencing and assembly.</title>
        <authorList>
            <person name="Kang H."/>
            <person name="Kim H."/>
            <person name="Joh K."/>
        </authorList>
    </citation>
    <scope>NUCLEOTIDE SEQUENCE [LARGE SCALE GENOMIC DNA]</scope>
    <source>
        <strain evidence="3 4">HMF7647</strain>
    </source>
</reference>
<sequence length="233" mass="25505">MKVKIQYIALFLLAGFSACKKDNYDAPSDTFSGRIVYKGEPIGVEYNQVNFELWQPGFGKNAAISLSIGQDGSFSQLLFNGNYKLTIPPNQGPFLWKQNAAGRPDTVAVTMSGSQTMDIEVMPFYMIRNSQITAASQKVTANFKLEKIITDAVNGRDIDRVYLYLNKTQFVSGGNNIASADIAGSAILDPNNISLTADIPAMTPTQNYVFARIGVRIAGVEDMMFSPLVKVSF</sequence>
<name>A0A7K1Y9H7_9SPHI</name>
<feature type="domain" description="DUF3823" evidence="2">
    <location>
        <begin position="125"/>
        <end position="230"/>
    </location>
</feature>
<evidence type="ECO:0000313" key="3">
    <source>
        <dbReference type="EMBL" id="MXV51001.1"/>
    </source>
</evidence>
<feature type="domain" description="DUF3823" evidence="1">
    <location>
        <begin position="30"/>
        <end position="122"/>
    </location>
</feature>
<evidence type="ECO:0000259" key="1">
    <source>
        <dbReference type="Pfam" id="PF12866"/>
    </source>
</evidence>
<dbReference type="PROSITE" id="PS51257">
    <property type="entry name" value="PROKAR_LIPOPROTEIN"/>
    <property type="match status" value="1"/>
</dbReference>
<dbReference type="Gene3D" id="2.60.40.1120">
    <property type="entry name" value="Carboxypeptidase-like, regulatory domain"/>
    <property type="match status" value="1"/>
</dbReference>
<organism evidence="3 4">
    <name type="scientific">Hufsiella arboris</name>
    <dbReference type="NCBI Taxonomy" id="2695275"/>
    <lineage>
        <taxon>Bacteria</taxon>
        <taxon>Pseudomonadati</taxon>
        <taxon>Bacteroidota</taxon>
        <taxon>Sphingobacteriia</taxon>
        <taxon>Sphingobacteriales</taxon>
        <taxon>Sphingobacteriaceae</taxon>
        <taxon>Hufsiella</taxon>
    </lineage>
</organism>
<dbReference type="Pfam" id="PF12866">
    <property type="entry name" value="DUF3823"/>
    <property type="match status" value="1"/>
</dbReference>
<dbReference type="Pfam" id="PF18003">
    <property type="entry name" value="DUF3823_C"/>
    <property type="match status" value="1"/>
</dbReference>
<evidence type="ECO:0000259" key="2">
    <source>
        <dbReference type="Pfam" id="PF18003"/>
    </source>
</evidence>
<proteinExistence type="predicted"/>
<gene>
    <name evidence="3" type="ORF">GS399_08455</name>
</gene>
<comment type="caution">
    <text evidence="3">The sequence shown here is derived from an EMBL/GenBank/DDBJ whole genome shotgun (WGS) entry which is preliminary data.</text>
</comment>
<dbReference type="AlphaFoldDB" id="A0A7K1Y9H7"/>
<dbReference type="InterPro" id="IPR024278">
    <property type="entry name" value="DUF3823_N"/>
</dbReference>
<dbReference type="EMBL" id="WVHT01000003">
    <property type="protein sequence ID" value="MXV51001.1"/>
    <property type="molecule type" value="Genomic_DNA"/>
</dbReference>
<dbReference type="InterPro" id="IPR041186">
    <property type="entry name" value="DUF3823_C"/>
</dbReference>
<dbReference type="RefSeq" id="WP_160844176.1">
    <property type="nucleotide sequence ID" value="NZ_WVHT01000003.1"/>
</dbReference>
<protein>
    <submittedName>
        <fullName evidence="3">DUF3823 domain-containing protein</fullName>
    </submittedName>
</protein>
<dbReference type="Gene3D" id="2.60.40.2060">
    <property type="match status" value="1"/>
</dbReference>
<dbReference type="Proteomes" id="UP000466586">
    <property type="component" value="Unassembled WGS sequence"/>
</dbReference>
<keyword evidence="4" id="KW-1185">Reference proteome</keyword>